<evidence type="ECO:0000256" key="1">
    <source>
        <dbReference type="ARBA" id="ARBA00006484"/>
    </source>
</evidence>
<dbReference type="eggNOG" id="COG1028">
    <property type="taxonomic scope" value="Bacteria"/>
</dbReference>
<dbReference type="EC" id="1.1.1.-" evidence="5"/>
<name>I4F0B0_MODI5</name>
<dbReference type="AlphaFoldDB" id="I4F0B0"/>
<proteinExistence type="inferred from homology"/>
<dbReference type="HOGENOM" id="CLU_010194_2_6_11"/>
<protein>
    <submittedName>
        <fullName evidence="5">Short-chain dehydrogenase/reductase (SDR) family protein</fullName>
        <ecNumber evidence="5">1.1.1.-</ecNumber>
    </submittedName>
</protein>
<reference evidence="5 6" key="1">
    <citation type="journal article" date="2012" name="J. Bacteriol.">
        <title>Genome Sequence of Radiation-Resistant Modestobacter marinus Strain BC501, a Representative Actinobacterium That Thrives on Calcareous Stone Surfaces.</title>
        <authorList>
            <person name="Normand P."/>
            <person name="Gury J."/>
            <person name="Pujic P."/>
            <person name="Chouaia B."/>
            <person name="Crotti E."/>
            <person name="Brusetti L."/>
            <person name="Daffonchio D."/>
            <person name="Vacherie B."/>
            <person name="Barbe V."/>
            <person name="Medigue C."/>
            <person name="Calteau A."/>
            <person name="Ghodhbane-Gtari F."/>
            <person name="Essoussi I."/>
            <person name="Nouioui I."/>
            <person name="Abbassi-Ghozzi I."/>
            <person name="Gtari M."/>
        </authorList>
    </citation>
    <scope>NUCLEOTIDE SEQUENCE [LARGE SCALE GENOMIC DNA]</scope>
    <source>
        <strain evidence="6">BC 501</strain>
    </source>
</reference>
<comment type="similarity">
    <text evidence="1 4">Belongs to the short-chain dehydrogenases/reductases (SDR) family.</text>
</comment>
<dbReference type="PROSITE" id="PS00061">
    <property type="entry name" value="ADH_SHORT"/>
    <property type="match status" value="1"/>
</dbReference>
<evidence type="ECO:0000313" key="6">
    <source>
        <dbReference type="Proteomes" id="UP000006461"/>
    </source>
</evidence>
<dbReference type="Gene3D" id="3.40.50.720">
    <property type="entry name" value="NAD(P)-binding Rossmann-like Domain"/>
    <property type="match status" value="1"/>
</dbReference>
<dbReference type="STRING" id="477641.MODMU_3663"/>
<dbReference type="InterPro" id="IPR020904">
    <property type="entry name" value="Sc_DH/Rdtase_CS"/>
</dbReference>
<dbReference type="EMBL" id="FO203431">
    <property type="protein sequence ID" value="CCH89073.1"/>
    <property type="molecule type" value="Genomic_DNA"/>
</dbReference>
<dbReference type="PANTHER" id="PTHR43391:SF14">
    <property type="entry name" value="DEHYDROGENASE_REDUCTASE SDR FAMILY PROTEIN 7-LIKE"/>
    <property type="match status" value="1"/>
</dbReference>
<dbReference type="PRINTS" id="PR00080">
    <property type="entry name" value="SDRFAMILY"/>
</dbReference>
<evidence type="ECO:0000256" key="3">
    <source>
        <dbReference type="ARBA" id="ARBA00023002"/>
    </source>
</evidence>
<keyword evidence="2" id="KW-0521">NADP</keyword>
<dbReference type="Pfam" id="PF00106">
    <property type="entry name" value="adh_short"/>
    <property type="match status" value="1"/>
</dbReference>
<dbReference type="GO" id="GO:0016491">
    <property type="term" value="F:oxidoreductase activity"/>
    <property type="evidence" value="ECO:0007669"/>
    <property type="project" value="UniProtKB-KW"/>
</dbReference>
<dbReference type="InterPro" id="IPR002347">
    <property type="entry name" value="SDR_fam"/>
</dbReference>
<dbReference type="PANTHER" id="PTHR43391">
    <property type="entry name" value="RETINOL DEHYDROGENASE-RELATED"/>
    <property type="match status" value="1"/>
</dbReference>
<evidence type="ECO:0000256" key="4">
    <source>
        <dbReference type="RuleBase" id="RU000363"/>
    </source>
</evidence>
<evidence type="ECO:0000256" key="2">
    <source>
        <dbReference type="ARBA" id="ARBA00022857"/>
    </source>
</evidence>
<gene>
    <name evidence="5" type="ordered locus">MODMU_3663</name>
</gene>
<dbReference type="OMA" id="FHANEPA"/>
<keyword evidence="3 5" id="KW-0560">Oxidoreductase</keyword>
<dbReference type="PRINTS" id="PR00081">
    <property type="entry name" value="GDHRDH"/>
</dbReference>
<keyword evidence="6" id="KW-1185">Reference proteome</keyword>
<dbReference type="SUPFAM" id="SSF51735">
    <property type="entry name" value="NAD(P)-binding Rossmann-fold domains"/>
    <property type="match status" value="1"/>
</dbReference>
<dbReference type="InterPro" id="IPR036291">
    <property type="entry name" value="NAD(P)-bd_dom_sf"/>
</dbReference>
<dbReference type="OrthoDB" id="3212478at2"/>
<dbReference type="Proteomes" id="UP000006461">
    <property type="component" value="Chromosome"/>
</dbReference>
<accession>I4F0B0</accession>
<organism evidence="5 6">
    <name type="scientific">Modestobacter italicus (strain DSM 44449 / CECT 9708 / BC 501)</name>
    <dbReference type="NCBI Taxonomy" id="2732864"/>
    <lineage>
        <taxon>Bacteria</taxon>
        <taxon>Bacillati</taxon>
        <taxon>Actinomycetota</taxon>
        <taxon>Actinomycetes</taxon>
        <taxon>Geodermatophilales</taxon>
        <taxon>Geodermatophilaceae</taxon>
        <taxon>Modestobacter</taxon>
    </lineage>
</organism>
<evidence type="ECO:0000313" key="5">
    <source>
        <dbReference type="EMBL" id="CCH89073.1"/>
    </source>
</evidence>
<dbReference type="KEGG" id="mmar:MODMU_3663"/>
<sequence>MSTHEDPVRDRTVLVTGAGRGIGAALVEELLRRGARRVHAGTRGRLVHPDPRVSALRLDVTDHAEVRAAARALDTLDVLVNNAGVSLPGELGDEELLARHLAVNLLGPLAVTEAFLPQLTRSRGRVVNVLSVAALASVPVLPAYSISKAAAFSLTQSQRTLLALRGITVHAVLAGPVDTDMTRDLDVPKATAASVARALLDGVAAGEEEVFPDPFSRSLAPGWADGPVKQLERANAAMLGARR</sequence>